<dbReference type="RefSeq" id="WP_044205128.1">
    <property type="nucleotide sequence ID" value="NZ_JBEHEU010000067.1"/>
</dbReference>
<dbReference type="Proteomes" id="UP000029447">
    <property type="component" value="Unassembled WGS sequence"/>
</dbReference>
<evidence type="ECO:0000313" key="2">
    <source>
        <dbReference type="Proteomes" id="UP000029447"/>
    </source>
</evidence>
<evidence type="ECO:0000313" key="1">
    <source>
        <dbReference type="EMBL" id="KGA41689.1"/>
    </source>
</evidence>
<reference evidence="1 2" key="1">
    <citation type="submission" date="2014-08" db="EMBL/GenBank/DDBJ databases">
        <title>Genome sequences of NCPPB Pectobacterium isolates.</title>
        <authorList>
            <person name="Glover R.H."/>
            <person name="Sapp M."/>
            <person name="Elphinstone J."/>
        </authorList>
    </citation>
    <scope>NUCLEOTIDE SEQUENCE [LARGE SCALE GENOMIC DNA]</scope>
    <source>
        <strain evidence="1 2">NCPPB3841</strain>
    </source>
</reference>
<name>A0ABR4VQM9_9GAMM</name>
<gene>
    <name evidence="1" type="ORF">KU75_10590</name>
</gene>
<organism evidence="1 2">
    <name type="scientific">Pectobacterium odoriferum</name>
    <dbReference type="NCBI Taxonomy" id="78398"/>
    <lineage>
        <taxon>Bacteria</taxon>
        <taxon>Pseudomonadati</taxon>
        <taxon>Pseudomonadota</taxon>
        <taxon>Gammaproteobacteria</taxon>
        <taxon>Enterobacterales</taxon>
        <taxon>Pectobacteriaceae</taxon>
        <taxon>Pectobacterium</taxon>
    </lineage>
</organism>
<keyword evidence="2" id="KW-1185">Reference proteome</keyword>
<comment type="caution">
    <text evidence="1">The sequence shown here is derived from an EMBL/GenBank/DDBJ whole genome shotgun (WGS) entry which is preliminary data.</text>
</comment>
<sequence length="90" mass="10522">MARYIVTYDLVNRKDYGPLIERIKKYRKWAHPLESVWIIITSDSSNQVRDTLKEFIDSDDKLLVMKTTRGASWSGLSNSVSEWIKNNSEI</sequence>
<proteinExistence type="predicted"/>
<protein>
    <submittedName>
        <fullName evidence="1">SinR</fullName>
    </submittedName>
</protein>
<accession>A0ABR4VQM9</accession>
<dbReference type="EMBL" id="JQOF01000007">
    <property type="protein sequence ID" value="KGA41689.1"/>
    <property type="molecule type" value="Genomic_DNA"/>
</dbReference>